<feature type="compositionally biased region" description="Polar residues" evidence="1">
    <location>
        <begin position="279"/>
        <end position="291"/>
    </location>
</feature>
<gene>
    <name evidence="2" type="ORF">E5676_scaffold419G00370</name>
</gene>
<dbReference type="InterPro" id="IPR036875">
    <property type="entry name" value="Znf_CCHC_sf"/>
</dbReference>
<comment type="caution">
    <text evidence="2">The sequence shown here is derived from an EMBL/GenBank/DDBJ whole genome shotgun (WGS) entry which is preliminary data.</text>
</comment>
<dbReference type="PANTHER" id="PTHR11439:SF467">
    <property type="entry name" value="INTEGRASE CATALYTIC DOMAIN-CONTAINING PROTEIN"/>
    <property type="match status" value="1"/>
</dbReference>
<dbReference type="EMBL" id="SSTD01004278">
    <property type="protein sequence ID" value="TYK23864.1"/>
    <property type="molecule type" value="Genomic_DNA"/>
</dbReference>
<dbReference type="SUPFAM" id="SSF57756">
    <property type="entry name" value="Retrovirus zinc finger-like domains"/>
    <property type="match status" value="1"/>
</dbReference>
<evidence type="ECO:0000313" key="3">
    <source>
        <dbReference type="Proteomes" id="UP000321947"/>
    </source>
</evidence>
<evidence type="ECO:0000256" key="1">
    <source>
        <dbReference type="SAM" id="MobiDB-lite"/>
    </source>
</evidence>
<accession>A0A5D3DJP8</accession>
<dbReference type="Proteomes" id="UP000321947">
    <property type="component" value="Unassembled WGS sequence"/>
</dbReference>
<protein>
    <submittedName>
        <fullName evidence="2">Gag/pol protein</fullName>
    </submittedName>
</protein>
<organism evidence="2 3">
    <name type="scientific">Cucumis melo var. makuwa</name>
    <name type="common">Oriental melon</name>
    <dbReference type="NCBI Taxonomy" id="1194695"/>
    <lineage>
        <taxon>Eukaryota</taxon>
        <taxon>Viridiplantae</taxon>
        <taxon>Streptophyta</taxon>
        <taxon>Embryophyta</taxon>
        <taxon>Tracheophyta</taxon>
        <taxon>Spermatophyta</taxon>
        <taxon>Magnoliopsida</taxon>
        <taxon>eudicotyledons</taxon>
        <taxon>Gunneridae</taxon>
        <taxon>Pentapetalae</taxon>
        <taxon>rosids</taxon>
        <taxon>fabids</taxon>
        <taxon>Cucurbitales</taxon>
        <taxon>Cucurbitaceae</taxon>
        <taxon>Benincaseae</taxon>
        <taxon>Cucumis</taxon>
    </lineage>
</organism>
<name>A0A5D3DJP8_CUCMM</name>
<dbReference type="AlphaFoldDB" id="A0A5D3DJP8"/>
<sequence length="456" mass="51162">MTSGMVTPIANGSLSTSEIGNIVLDGLHEALGKEPMTQYSACMSYGSLCSLKLLLVKFLGDSGGYPPFPTQNAFQTVKDAYDHWTKANNKARLYILAKGQSVKEHVLNVIVNFNVAQMNGVVFDEKSQVSYILKSLPKSFLQFRINKRKGGKGKGSTVAAKGKGKAKVEIKGKYYHCNVDGHWKRNCPKYLAKKKEKKGATNHVCSSLQETSSFKQLEESEMTLKVGTGDVISARAVGDAKYDYLYLMKHKSEALEKFKEYKAEVENLLIGPSSRVDETITSGQSHPSQSLRMPRSSGRVVLQPKRYLDLNETQVVIPDDVWELVDLPERVQPIGCKWIYKRKKDSAGKNSKKDLSPFRHRVHLSKEQCPKTPQEVDNMRRIPYISAVGSLMSAMLCTRPDICYAVGIVSRYQSNLGLDHWMAVKIVLMYLRKTRDYMLVYGAKDLILIGYTDSDF</sequence>
<proteinExistence type="predicted"/>
<evidence type="ECO:0000313" key="2">
    <source>
        <dbReference type="EMBL" id="TYK23864.1"/>
    </source>
</evidence>
<dbReference type="GO" id="GO:0008270">
    <property type="term" value="F:zinc ion binding"/>
    <property type="evidence" value="ECO:0007669"/>
    <property type="project" value="InterPro"/>
</dbReference>
<feature type="region of interest" description="Disordered" evidence="1">
    <location>
        <begin position="277"/>
        <end position="296"/>
    </location>
</feature>
<dbReference type="PANTHER" id="PTHR11439">
    <property type="entry name" value="GAG-POL-RELATED RETROTRANSPOSON"/>
    <property type="match status" value="1"/>
</dbReference>
<reference evidence="2 3" key="1">
    <citation type="submission" date="2019-08" db="EMBL/GenBank/DDBJ databases">
        <title>Draft genome sequences of two oriental melons (Cucumis melo L. var makuwa).</title>
        <authorList>
            <person name="Kwon S.-Y."/>
        </authorList>
    </citation>
    <scope>NUCLEOTIDE SEQUENCE [LARGE SCALE GENOMIC DNA]</scope>
    <source>
        <strain evidence="3">cv. Chang Bougi</strain>
        <tissue evidence="2">Leaf</tissue>
    </source>
</reference>
<dbReference type="GO" id="GO:0003676">
    <property type="term" value="F:nucleic acid binding"/>
    <property type="evidence" value="ECO:0007669"/>
    <property type="project" value="InterPro"/>
</dbReference>